<dbReference type="Proteomes" id="UP000595140">
    <property type="component" value="Unassembled WGS sequence"/>
</dbReference>
<keyword evidence="3" id="KW-1185">Reference proteome</keyword>
<name>A0A484MBW2_9ASTE</name>
<dbReference type="AlphaFoldDB" id="A0A484MBW2"/>
<dbReference type="EMBL" id="OOIL02003166">
    <property type="protein sequence ID" value="VFQ86463.1"/>
    <property type="molecule type" value="Genomic_DNA"/>
</dbReference>
<proteinExistence type="predicted"/>
<sequence length="76" mass="8693">MEGPLVHDYLLNRCSKRVSWKESSITSIALDNTLSDVGTLVHDYLLPRWSKRVSWKKSSITSICMLICMLLSQHLS</sequence>
<evidence type="ECO:0000313" key="1">
    <source>
        <dbReference type="EMBL" id="VFQ86457.1"/>
    </source>
</evidence>
<reference evidence="2 3" key="1">
    <citation type="submission" date="2018-04" db="EMBL/GenBank/DDBJ databases">
        <authorList>
            <person name="Vogel A."/>
        </authorList>
    </citation>
    <scope>NUCLEOTIDE SEQUENCE [LARGE SCALE GENOMIC DNA]</scope>
</reference>
<gene>
    <name evidence="1" type="ORF">CCAM_LOCUS28233</name>
    <name evidence="2" type="ORF">CCAM_LOCUS28239</name>
</gene>
<dbReference type="EMBL" id="OOIL02003166">
    <property type="protein sequence ID" value="VFQ86457.1"/>
    <property type="molecule type" value="Genomic_DNA"/>
</dbReference>
<protein>
    <submittedName>
        <fullName evidence="2">Uncharacterized protein</fullName>
    </submittedName>
</protein>
<evidence type="ECO:0000313" key="2">
    <source>
        <dbReference type="EMBL" id="VFQ86463.1"/>
    </source>
</evidence>
<accession>A0A484MBW2</accession>
<organism evidence="2 3">
    <name type="scientific">Cuscuta campestris</name>
    <dbReference type="NCBI Taxonomy" id="132261"/>
    <lineage>
        <taxon>Eukaryota</taxon>
        <taxon>Viridiplantae</taxon>
        <taxon>Streptophyta</taxon>
        <taxon>Embryophyta</taxon>
        <taxon>Tracheophyta</taxon>
        <taxon>Spermatophyta</taxon>
        <taxon>Magnoliopsida</taxon>
        <taxon>eudicotyledons</taxon>
        <taxon>Gunneridae</taxon>
        <taxon>Pentapetalae</taxon>
        <taxon>asterids</taxon>
        <taxon>lamiids</taxon>
        <taxon>Solanales</taxon>
        <taxon>Convolvulaceae</taxon>
        <taxon>Cuscuteae</taxon>
        <taxon>Cuscuta</taxon>
        <taxon>Cuscuta subgen. Grammica</taxon>
        <taxon>Cuscuta sect. Cleistogrammica</taxon>
    </lineage>
</organism>
<evidence type="ECO:0000313" key="3">
    <source>
        <dbReference type="Proteomes" id="UP000595140"/>
    </source>
</evidence>